<dbReference type="PANTHER" id="PTHR43333:SF1">
    <property type="entry name" value="D-ISOMER SPECIFIC 2-HYDROXYACID DEHYDROGENASE NAD-BINDING DOMAIN-CONTAINING PROTEIN"/>
    <property type="match status" value="1"/>
</dbReference>
<feature type="domain" description="D-isomer specific 2-hydroxyacid dehydrogenase catalytic" evidence="5">
    <location>
        <begin position="46"/>
        <end position="332"/>
    </location>
</feature>
<dbReference type="SUPFAM" id="SSF51735">
    <property type="entry name" value="NAD(P)-binding Rossmann-fold domains"/>
    <property type="match status" value="1"/>
</dbReference>
<comment type="similarity">
    <text evidence="1 4">Belongs to the D-isomer specific 2-hydroxyacid dehydrogenase family.</text>
</comment>
<reference evidence="7" key="1">
    <citation type="journal article" date="2014" name="Int. J. Syst. Evol. Microbiol.">
        <title>Complete genome sequence of Corynebacterium casei LMG S-19264T (=DSM 44701T), isolated from a smear-ripened cheese.</title>
        <authorList>
            <consortium name="US DOE Joint Genome Institute (JGI-PGF)"/>
            <person name="Walter F."/>
            <person name="Albersmeier A."/>
            <person name="Kalinowski J."/>
            <person name="Ruckert C."/>
        </authorList>
    </citation>
    <scope>NUCLEOTIDE SEQUENCE</scope>
    <source>
        <strain evidence="7">CGMCC 1.14988</strain>
    </source>
</reference>
<dbReference type="PROSITE" id="PS00671">
    <property type="entry name" value="D_2_HYDROXYACID_DH_3"/>
    <property type="match status" value="1"/>
</dbReference>
<keyword evidence="8" id="KW-1185">Reference proteome</keyword>
<comment type="caution">
    <text evidence="7">The sequence shown here is derived from an EMBL/GenBank/DDBJ whole genome shotgun (WGS) entry which is preliminary data.</text>
</comment>
<dbReference type="GO" id="GO:0016616">
    <property type="term" value="F:oxidoreductase activity, acting on the CH-OH group of donors, NAD or NADP as acceptor"/>
    <property type="evidence" value="ECO:0007669"/>
    <property type="project" value="InterPro"/>
</dbReference>
<evidence type="ECO:0000256" key="2">
    <source>
        <dbReference type="ARBA" id="ARBA00023002"/>
    </source>
</evidence>
<proteinExistence type="inferred from homology"/>
<keyword evidence="2 4" id="KW-0560">Oxidoreductase</keyword>
<reference evidence="7" key="2">
    <citation type="submission" date="2020-09" db="EMBL/GenBank/DDBJ databases">
        <authorList>
            <person name="Sun Q."/>
            <person name="Zhou Y."/>
        </authorList>
    </citation>
    <scope>NUCLEOTIDE SEQUENCE</scope>
    <source>
        <strain evidence="7">CGMCC 1.14988</strain>
    </source>
</reference>
<evidence type="ECO:0000256" key="4">
    <source>
        <dbReference type="RuleBase" id="RU003719"/>
    </source>
</evidence>
<feature type="domain" description="D-isomer specific 2-hydroxyacid dehydrogenase NAD-binding" evidence="6">
    <location>
        <begin position="112"/>
        <end position="301"/>
    </location>
</feature>
<dbReference type="AlphaFoldDB" id="A0A8J3ESE6"/>
<dbReference type="SUPFAM" id="SSF52283">
    <property type="entry name" value="Formate/glycerate dehydrogenase catalytic domain-like"/>
    <property type="match status" value="1"/>
</dbReference>
<dbReference type="PANTHER" id="PTHR43333">
    <property type="entry name" value="2-HACID_DH_C DOMAIN-CONTAINING PROTEIN"/>
    <property type="match status" value="1"/>
</dbReference>
<dbReference type="InterPro" id="IPR029753">
    <property type="entry name" value="D-isomer_DH_CS"/>
</dbReference>
<dbReference type="Pfam" id="PF02826">
    <property type="entry name" value="2-Hacid_dh_C"/>
    <property type="match status" value="1"/>
</dbReference>
<dbReference type="InterPro" id="IPR036291">
    <property type="entry name" value="NAD(P)-bd_dom_sf"/>
</dbReference>
<name>A0A8J3ESE6_9ACTN</name>
<gene>
    <name evidence="7" type="ORF">GCM10011354_00450</name>
</gene>
<dbReference type="InterPro" id="IPR006139">
    <property type="entry name" value="D-isomer_2_OHA_DH_cat_dom"/>
</dbReference>
<dbReference type="EMBL" id="BMHA01000001">
    <property type="protein sequence ID" value="GGI02466.1"/>
    <property type="molecule type" value="Genomic_DNA"/>
</dbReference>
<dbReference type="Proteomes" id="UP000650511">
    <property type="component" value="Unassembled WGS sequence"/>
</dbReference>
<sequence length="337" mass="36907">MSMTGPTPVLGVTWNPHELERAELDRLPEWRVLEAAGERSPVWDRVDALAALARHISPDLLDALPALRLVHLPNHGVDGLERPDIVRRLRDRGVQVAAAAQAGPPIAEFVMMCLVALTRRLALTHAAMILQGGDRSAGLRRQRMDGAWGGELQNSHLVVLGYGTIGREVARRASAFGMRVTAVKRRPLGDLRDEPIDACLPSGQIEVALEQADHLVVCVPLSRETERLLDARRLRLLPRGACLVNVARGRVIDERAAFQLVADGHLGGAAFDVWANDEGADGLQPDPAWQHLNVLATPHYAASTREARVRSIRFIADNVQRFRAGATLRNPVELGTR</sequence>
<dbReference type="Gene3D" id="3.40.50.720">
    <property type="entry name" value="NAD(P)-binding Rossmann-like Domain"/>
    <property type="match status" value="2"/>
</dbReference>
<evidence type="ECO:0000313" key="8">
    <source>
        <dbReference type="Proteomes" id="UP000650511"/>
    </source>
</evidence>
<keyword evidence="3" id="KW-0520">NAD</keyword>
<evidence type="ECO:0000259" key="6">
    <source>
        <dbReference type="Pfam" id="PF02826"/>
    </source>
</evidence>
<dbReference type="InterPro" id="IPR006140">
    <property type="entry name" value="D-isomer_DH_NAD-bd"/>
</dbReference>
<dbReference type="GO" id="GO:0051287">
    <property type="term" value="F:NAD binding"/>
    <property type="evidence" value="ECO:0007669"/>
    <property type="project" value="InterPro"/>
</dbReference>
<evidence type="ECO:0000256" key="1">
    <source>
        <dbReference type="ARBA" id="ARBA00005854"/>
    </source>
</evidence>
<protein>
    <submittedName>
        <fullName evidence="7">Hydroxyacid dehydrogenase</fullName>
    </submittedName>
</protein>
<evidence type="ECO:0000256" key="3">
    <source>
        <dbReference type="ARBA" id="ARBA00023027"/>
    </source>
</evidence>
<evidence type="ECO:0000313" key="7">
    <source>
        <dbReference type="EMBL" id="GGI02466.1"/>
    </source>
</evidence>
<organism evidence="7 8">
    <name type="scientific">Egicoccus halophilus</name>
    <dbReference type="NCBI Taxonomy" id="1670830"/>
    <lineage>
        <taxon>Bacteria</taxon>
        <taxon>Bacillati</taxon>
        <taxon>Actinomycetota</taxon>
        <taxon>Nitriliruptoria</taxon>
        <taxon>Egicoccales</taxon>
        <taxon>Egicoccaceae</taxon>
        <taxon>Egicoccus</taxon>
    </lineage>
</organism>
<evidence type="ECO:0000259" key="5">
    <source>
        <dbReference type="Pfam" id="PF00389"/>
    </source>
</evidence>
<accession>A0A8J3ESE6</accession>
<dbReference type="Pfam" id="PF00389">
    <property type="entry name" value="2-Hacid_dh"/>
    <property type="match status" value="1"/>
</dbReference>